<keyword evidence="1" id="KW-0378">Hydrolase</keyword>
<evidence type="ECO:0000313" key="4">
    <source>
        <dbReference type="EMBL" id="BCX48161.1"/>
    </source>
</evidence>
<evidence type="ECO:0000256" key="1">
    <source>
        <dbReference type="ARBA" id="ARBA00022801"/>
    </source>
</evidence>
<dbReference type="SFLD" id="SFLDG01141">
    <property type="entry name" value="C2.B.1:_Sucrose_Phosphatase_Li"/>
    <property type="match status" value="1"/>
</dbReference>
<reference evidence="4 5" key="1">
    <citation type="submission" date="2021-06" db="EMBL/GenBank/DDBJ databases">
        <title>Complete genome of Haloferula helveola possessing various polysaccharide degrading enzymes.</title>
        <authorList>
            <person name="Takami H."/>
            <person name="Huang C."/>
            <person name="Hamasaki K."/>
        </authorList>
    </citation>
    <scope>NUCLEOTIDE SEQUENCE [LARGE SCALE GENOMIC DNA]</scope>
    <source>
        <strain evidence="4 5">CN-1</strain>
    </source>
</reference>
<dbReference type="RefSeq" id="WP_338690774.1">
    <property type="nucleotide sequence ID" value="NZ_AP024702.1"/>
</dbReference>
<dbReference type="Proteomes" id="UP001374893">
    <property type="component" value="Chromosome"/>
</dbReference>
<dbReference type="PANTHER" id="PTHR46521:SF4">
    <property type="entry name" value="SUCROSE-PHOSPHATASE 2-RELATED"/>
    <property type="match status" value="1"/>
</dbReference>
<protein>
    <submittedName>
        <fullName evidence="4">Alkaline/neutral invertase</fullName>
    </submittedName>
</protein>
<evidence type="ECO:0000259" key="2">
    <source>
        <dbReference type="Pfam" id="PF05116"/>
    </source>
</evidence>
<dbReference type="InterPro" id="IPR006379">
    <property type="entry name" value="HAD-SF_hydro_IIB"/>
</dbReference>
<dbReference type="Gene3D" id="1.50.10.10">
    <property type="match status" value="1"/>
</dbReference>
<proteinExistence type="predicted"/>
<dbReference type="NCBIfam" id="TIGR01484">
    <property type="entry name" value="HAD-SF-IIB"/>
    <property type="match status" value="1"/>
</dbReference>
<dbReference type="SFLD" id="SFLDG01140">
    <property type="entry name" value="C2.B:_Phosphomannomutase_and_P"/>
    <property type="match status" value="1"/>
</dbReference>
<feature type="domain" description="Glycogen debranching enzyme C-terminal" evidence="3">
    <location>
        <begin position="321"/>
        <end position="679"/>
    </location>
</feature>
<dbReference type="InterPro" id="IPR006380">
    <property type="entry name" value="SPP-like_dom"/>
</dbReference>
<dbReference type="InterPro" id="IPR012341">
    <property type="entry name" value="6hp_glycosidase-like_sf"/>
</dbReference>
<dbReference type="SUPFAM" id="SSF48208">
    <property type="entry name" value="Six-hairpin glycosidases"/>
    <property type="match status" value="1"/>
</dbReference>
<gene>
    <name evidence="4" type="ORF">HAHE_20690</name>
</gene>
<dbReference type="Gene3D" id="3.90.1070.10">
    <property type="match status" value="1"/>
</dbReference>
<dbReference type="EMBL" id="AP024702">
    <property type="protein sequence ID" value="BCX48161.1"/>
    <property type="molecule type" value="Genomic_DNA"/>
</dbReference>
<dbReference type="InterPro" id="IPR032790">
    <property type="entry name" value="GDE_C"/>
</dbReference>
<dbReference type="InterPro" id="IPR051518">
    <property type="entry name" value="Sucrose_Phosphatase"/>
</dbReference>
<dbReference type="InterPro" id="IPR036412">
    <property type="entry name" value="HAD-like_sf"/>
</dbReference>
<organism evidence="4 5">
    <name type="scientific">Haloferula helveola</name>
    <dbReference type="NCBI Taxonomy" id="490095"/>
    <lineage>
        <taxon>Bacteria</taxon>
        <taxon>Pseudomonadati</taxon>
        <taxon>Verrucomicrobiota</taxon>
        <taxon>Verrucomicrobiia</taxon>
        <taxon>Verrucomicrobiales</taxon>
        <taxon>Verrucomicrobiaceae</taxon>
        <taxon>Haloferula</taxon>
    </lineage>
</organism>
<evidence type="ECO:0000313" key="5">
    <source>
        <dbReference type="Proteomes" id="UP001374893"/>
    </source>
</evidence>
<name>A0ABN6H3E0_9BACT</name>
<dbReference type="InterPro" id="IPR023214">
    <property type="entry name" value="HAD_sf"/>
</dbReference>
<dbReference type="SFLD" id="SFLDS00003">
    <property type="entry name" value="Haloacid_Dehalogenase"/>
    <property type="match status" value="1"/>
</dbReference>
<sequence length="688" mass="77231">MPDTKPVALFCSDLDGTLLGRPDSSSDFRCTWESLGEDRPLLVYSTGRLVKDAKRVVKQAELPQPDYYIGGVGTVIHNEKDDNVVREFSSILSEDWDREKAVAVLRSFPEIEEQPVHQQHEWKSSWFWHNATEDDLERLRQALREAGAGAQIVYSSARDLDILPRPANKGNALRWLCKQHGITLDEVVVAGDTGNDSSMFLLPGVRGIVPENAEPELLEAVLDANAFVANANCAAGVLEGLVHYGVLDRIIACHTTLEGQHHDPEIVRLFEPKASTAGKESSFIHLAYDKAIEALEKCITPKGFSACSISDNDVTGTDENYNSVWGRDGAMAIIGSLSVPGDRFRECQKQTLRTLLEHVSASGQVPANVHIATGIPDYSGVGGIAAIDSGMWVVIALHSYVEKNRDLALLREFKPQADAIMRWLEAHDSNHDGLLEVPEAGDWMDLFNRSYNVLFDEVLWYRANVAYGRIAELLGERENASRHLLKAERVKRAIMRRFWPSTTQQQATAETSGSFADVQRAIGDARYLLAQVTPFSFDWRCDIIGNVMAFLYNVMDFNKAKIVFRFLWGVGANSPFPVRNLYPVVHAGDPDWKSYYTVNLLNLPHHYHNGGIWPWCGGHWVRFINRLGLRDIAKQELLKLAELNHQGVFREWEFNEWCHGKTGRPMGKAFQAWSASEFLAAYHDVMDE</sequence>
<keyword evidence="5" id="KW-1185">Reference proteome</keyword>
<feature type="domain" description="Sucrose phosphatase-like" evidence="2">
    <location>
        <begin position="8"/>
        <end position="245"/>
    </location>
</feature>
<dbReference type="Pfam" id="PF05116">
    <property type="entry name" value="S6PP"/>
    <property type="match status" value="1"/>
</dbReference>
<dbReference type="SUPFAM" id="SSF56784">
    <property type="entry name" value="HAD-like"/>
    <property type="match status" value="1"/>
</dbReference>
<dbReference type="InterPro" id="IPR008928">
    <property type="entry name" value="6-hairpin_glycosidase_sf"/>
</dbReference>
<accession>A0ABN6H3E0</accession>
<dbReference type="Pfam" id="PF06202">
    <property type="entry name" value="GDE_C"/>
    <property type="match status" value="1"/>
</dbReference>
<dbReference type="Gene3D" id="3.40.50.1000">
    <property type="entry name" value="HAD superfamily/HAD-like"/>
    <property type="match status" value="1"/>
</dbReference>
<dbReference type="PANTHER" id="PTHR46521">
    <property type="entry name" value="SUCROSE-PHOSPHATASE 2-RELATED"/>
    <property type="match status" value="1"/>
</dbReference>
<evidence type="ECO:0000259" key="3">
    <source>
        <dbReference type="Pfam" id="PF06202"/>
    </source>
</evidence>